<keyword evidence="2" id="KW-1185">Reference proteome</keyword>
<name>A0ACC2UGZ6_9FUNG</name>
<evidence type="ECO:0000313" key="1">
    <source>
        <dbReference type="EMBL" id="KAJ9086179.1"/>
    </source>
</evidence>
<proteinExistence type="predicted"/>
<reference evidence="1" key="1">
    <citation type="submission" date="2022-04" db="EMBL/GenBank/DDBJ databases">
        <title>Genome of the entomopathogenic fungus Entomophthora muscae.</title>
        <authorList>
            <person name="Elya C."/>
            <person name="Lovett B.R."/>
            <person name="Lee E."/>
            <person name="Macias A.M."/>
            <person name="Hajek A.E."/>
            <person name="De Bivort B.L."/>
            <person name="Kasson M.T."/>
            <person name="De Fine Licht H.H."/>
            <person name="Stajich J.E."/>
        </authorList>
    </citation>
    <scope>NUCLEOTIDE SEQUENCE</scope>
    <source>
        <strain evidence="1">Berkeley</strain>
    </source>
</reference>
<comment type="caution">
    <text evidence="1">The sequence shown here is derived from an EMBL/GenBank/DDBJ whole genome shotgun (WGS) entry which is preliminary data.</text>
</comment>
<organism evidence="1 2">
    <name type="scientific">Entomophthora muscae</name>
    <dbReference type="NCBI Taxonomy" id="34485"/>
    <lineage>
        <taxon>Eukaryota</taxon>
        <taxon>Fungi</taxon>
        <taxon>Fungi incertae sedis</taxon>
        <taxon>Zoopagomycota</taxon>
        <taxon>Entomophthoromycotina</taxon>
        <taxon>Entomophthoromycetes</taxon>
        <taxon>Entomophthorales</taxon>
        <taxon>Entomophthoraceae</taxon>
        <taxon>Entomophthora</taxon>
    </lineage>
</organism>
<accession>A0ACC2UGZ6</accession>
<gene>
    <name evidence="1" type="ORF">DSO57_1006690</name>
</gene>
<evidence type="ECO:0000313" key="2">
    <source>
        <dbReference type="Proteomes" id="UP001165960"/>
    </source>
</evidence>
<dbReference type="EMBL" id="QTSX02000729">
    <property type="protein sequence ID" value="KAJ9086179.1"/>
    <property type="molecule type" value="Genomic_DNA"/>
</dbReference>
<sequence length="445" mass="51098">MPIPFFILEEIFGFLDNEAKATFLPVSIYWHQVLKSQLLKDYYVGSWEPWSVRRGLNSQEKTLVKSMHLERTDEAEAEDFFEGFSNLKEIHIRVNLESHIFERMLTSLSSIEGLAISSFQPAPDLIAISEKLKFLASLQIQLSHFDNEQVLDVIQTFEFPCLAALDMSIGEPCSRLMSIISSKFESLKKFTISYKDSPDDSFLFNSLDLKEVRFLKISHLTLKYPSSACIYLERFPLLKTFNTNVCLLGESFRGGAINQLKHLRLKSLDFSEDAPESTLNIKELRLNCFYIKPHEAAQLLSRCQALVNLKISYLNLPSQSFPADMVFNSLTRFRVHQFGFEAAPLLLWAAKSLPNLFFFSLNYESDFSLSFLETCGELHLFPALVFIEIRQSMCLLKYQELLSAAPKAERLLLPIDDFTVFGTQLKEQFSYISIVPRPTSLEVQF</sequence>
<protein>
    <submittedName>
        <fullName evidence="1">Uncharacterized protein</fullName>
    </submittedName>
</protein>
<dbReference type="Proteomes" id="UP001165960">
    <property type="component" value="Unassembled WGS sequence"/>
</dbReference>